<feature type="compositionally biased region" description="Pro residues" evidence="1">
    <location>
        <begin position="80"/>
        <end position="94"/>
    </location>
</feature>
<feature type="signal peptide" evidence="2">
    <location>
        <begin position="1"/>
        <end position="17"/>
    </location>
</feature>
<comment type="caution">
    <text evidence="3">The sequence shown here is derived from an EMBL/GenBank/DDBJ whole genome shotgun (WGS) entry which is preliminary data.</text>
</comment>
<reference evidence="3" key="1">
    <citation type="journal article" date="2020" name="Phytopathology">
        <title>Genome Sequence Resources of Colletotrichum truncatum, C. plurivorum, C. musicola, and C. sojae: Four Species Pathogenic to Soybean (Glycine max).</title>
        <authorList>
            <person name="Rogerio F."/>
            <person name="Boufleur T.R."/>
            <person name="Ciampi-Guillardi M."/>
            <person name="Sukno S.A."/>
            <person name="Thon M.R."/>
            <person name="Massola Junior N.S."/>
            <person name="Baroncelli R."/>
        </authorList>
    </citation>
    <scope>NUCLEOTIDE SEQUENCE</scope>
    <source>
        <strain evidence="3">LFN0074</strain>
    </source>
</reference>
<dbReference type="Proteomes" id="UP000639643">
    <property type="component" value="Unassembled WGS sequence"/>
</dbReference>
<keyword evidence="4" id="KW-1185">Reference proteome</keyword>
<feature type="chain" id="PRO_5034931446" evidence="2">
    <location>
        <begin position="18"/>
        <end position="166"/>
    </location>
</feature>
<evidence type="ECO:0000313" key="3">
    <source>
        <dbReference type="EMBL" id="KAF6811657.1"/>
    </source>
</evidence>
<name>A0A8H6JEV1_9PEZI</name>
<accession>A0A8H6JEV1</accession>
<gene>
    <name evidence="3" type="ORF">CMUS01_13217</name>
</gene>
<feature type="compositionally biased region" description="Pro residues" evidence="1">
    <location>
        <begin position="62"/>
        <end position="71"/>
    </location>
</feature>
<evidence type="ECO:0000256" key="1">
    <source>
        <dbReference type="SAM" id="MobiDB-lite"/>
    </source>
</evidence>
<evidence type="ECO:0000256" key="2">
    <source>
        <dbReference type="SAM" id="SignalP"/>
    </source>
</evidence>
<keyword evidence="2" id="KW-0732">Signal</keyword>
<dbReference type="AlphaFoldDB" id="A0A8H6JEV1"/>
<feature type="region of interest" description="Disordered" evidence="1">
    <location>
        <begin position="23"/>
        <end position="166"/>
    </location>
</feature>
<protein>
    <submittedName>
        <fullName evidence="3">Uncharacterized protein</fullName>
    </submittedName>
</protein>
<feature type="compositionally biased region" description="Basic and acidic residues" evidence="1">
    <location>
        <begin position="104"/>
        <end position="115"/>
    </location>
</feature>
<evidence type="ECO:0000313" key="4">
    <source>
        <dbReference type="Proteomes" id="UP000639643"/>
    </source>
</evidence>
<feature type="compositionally biased region" description="Low complexity" evidence="1">
    <location>
        <begin position="125"/>
        <end position="138"/>
    </location>
</feature>
<feature type="compositionally biased region" description="Basic and acidic residues" evidence="1">
    <location>
        <begin position="34"/>
        <end position="43"/>
    </location>
</feature>
<sequence length="166" mass="17785">MKNLLLVLTTVTALAAAAPTIPRSWPADAIGQRDGLKPLDTDTKLGYIVPKTRKIPGRPDNPVSPPETPHPGRPRRAQRPPSPPETPGWTPPTDPTVQPSNPDVPKEVPGKRDSAGWKTADPTVKPGNDQPGNGQPGKPSKPDTLPDDPVTQPDYNHWDAPAIPAW</sequence>
<dbReference type="EMBL" id="WIGM01000812">
    <property type="protein sequence ID" value="KAF6811657.1"/>
    <property type="molecule type" value="Genomic_DNA"/>
</dbReference>
<organism evidence="3 4">
    <name type="scientific">Colletotrichum musicola</name>
    <dbReference type="NCBI Taxonomy" id="2175873"/>
    <lineage>
        <taxon>Eukaryota</taxon>
        <taxon>Fungi</taxon>
        <taxon>Dikarya</taxon>
        <taxon>Ascomycota</taxon>
        <taxon>Pezizomycotina</taxon>
        <taxon>Sordariomycetes</taxon>
        <taxon>Hypocreomycetidae</taxon>
        <taxon>Glomerellales</taxon>
        <taxon>Glomerellaceae</taxon>
        <taxon>Colletotrichum</taxon>
        <taxon>Colletotrichum orchidearum species complex</taxon>
    </lineage>
</organism>
<proteinExistence type="predicted"/>